<dbReference type="Proteomes" id="UP000476030">
    <property type="component" value="Unassembled WGS sequence"/>
</dbReference>
<name>A0A6L8WBQ4_9PROT</name>
<feature type="signal peptide" evidence="1">
    <location>
        <begin position="1"/>
        <end position="23"/>
    </location>
</feature>
<comment type="caution">
    <text evidence="2">The sequence shown here is derived from an EMBL/GenBank/DDBJ whole genome shotgun (WGS) entry which is preliminary data.</text>
</comment>
<keyword evidence="3" id="KW-1185">Reference proteome</keyword>
<gene>
    <name evidence="2" type="ORF">GQE98_15785</name>
</gene>
<organism evidence="2 3">
    <name type="scientific">Sneathiella litorea</name>
    <dbReference type="NCBI Taxonomy" id="2606216"/>
    <lineage>
        <taxon>Bacteria</taxon>
        <taxon>Pseudomonadati</taxon>
        <taxon>Pseudomonadota</taxon>
        <taxon>Alphaproteobacteria</taxon>
        <taxon>Sneathiellales</taxon>
        <taxon>Sneathiellaceae</taxon>
        <taxon>Sneathiella</taxon>
    </lineage>
</organism>
<accession>A0A6L8WBQ4</accession>
<dbReference type="PROSITE" id="PS51257">
    <property type="entry name" value="PROKAR_LIPOPROTEIN"/>
    <property type="match status" value="1"/>
</dbReference>
<feature type="chain" id="PRO_5026915572" evidence="1">
    <location>
        <begin position="24"/>
        <end position="355"/>
    </location>
</feature>
<dbReference type="AlphaFoldDB" id="A0A6L8WBQ4"/>
<evidence type="ECO:0000256" key="1">
    <source>
        <dbReference type="SAM" id="SignalP"/>
    </source>
</evidence>
<keyword evidence="1" id="KW-0732">Signal</keyword>
<reference evidence="2 3" key="1">
    <citation type="submission" date="2019-12" db="EMBL/GenBank/DDBJ databases">
        <title>Snethiella sp. nov. sp. isolated from sea sand.</title>
        <authorList>
            <person name="Kim J."/>
            <person name="Jeong S.E."/>
            <person name="Jung H.S."/>
            <person name="Jeon C.O."/>
        </authorList>
    </citation>
    <scope>NUCLEOTIDE SEQUENCE [LARGE SCALE GENOMIC DNA]</scope>
    <source>
        <strain evidence="2 3">DP05</strain>
    </source>
</reference>
<evidence type="ECO:0000313" key="3">
    <source>
        <dbReference type="Proteomes" id="UP000476030"/>
    </source>
</evidence>
<evidence type="ECO:0000313" key="2">
    <source>
        <dbReference type="EMBL" id="MZR32099.1"/>
    </source>
</evidence>
<sequence>MLLSRVSSLFTISTLLVMLSACAPTFTESMTANSGGAGKVATSSGGETLTLSEVRDMNEGSAPTNRPVKEVTEGEIGAGNEVRIKMLPGFGKEIWLCETDTDCVPVRINAATNANNISGESRPGTSASPAENIIGEVELSDETLKLVGKKIDGGLDGKKILIMTPDVELSLLTAGGLTEPNALWTSTAKGYVTEFMAQYFTDMGYGVAIHSDDAQLVPTETAQDLIDLHEDVGKSIFLYQYNTLFQLPTKKDGSFNWKLGKTAQDLKKAYGADLGVFVYMRDSYSSGSRVAAQFLAAAILGVGIPGGQQVGFISLVDLETGNILWYNRLVSGGGDLRTFEPAFDATENLLEDIPL</sequence>
<proteinExistence type="predicted"/>
<dbReference type="RefSeq" id="WP_161316672.1">
    <property type="nucleotide sequence ID" value="NZ_WTUW01000009.1"/>
</dbReference>
<protein>
    <submittedName>
        <fullName evidence="2">Uncharacterized protein</fullName>
    </submittedName>
</protein>
<dbReference type="EMBL" id="WTUW01000009">
    <property type="protein sequence ID" value="MZR32099.1"/>
    <property type="molecule type" value="Genomic_DNA"/>
</dbReference>